<dbReference type="SUPFAM" id="SSF52540">
    <property type="entry name" value="P-loop containing nucleoside triphosphate hydrolases"/>
    <property type="match status" value="1"/>
</dbReference>
<dbReference type="Gene3D" id="3.40.50.300">
    <property type="entry name" value="P-loop containing nucleotide triphosphate hydrolases"/>
    <property type="match status" value="1"/>
</dbReference>
<sequence length="291" mass="32200">MRARPVFVLGTGRCGSTLVHEVLARHEDTGFVTNLDDLGVLRSRRVHNVAWRRLPAGVTRKGGARFAPSEAYRLLAREVSPLLVDPARDLTAADATPWLRRRLVDLVEDRAETLGAPVFLHKLTGWPRAGLLLECFPDALVVEVVRDGRAVASSWLQMPWWDGHRGAGGLLFGPLRPDLHELWREHGESFPVLAGLAWRALMEAYDDARALAPAGSWIRVRHEDVVADPRGTLGAVLDHVGLARSRPFERGLARHHFDPARSEAFRDDLATGDVAALDKVLDAQLLALGYR</sequence>
<comment type="caution">
    <text evidence="1">The sequence shown here is derived from an EMBL/GenBank/DDBJ whole genome shotgun (WGS) entry which is preliminary data.</text>
</comment>
<protein>
    <submittedName>
        <fullName evidence="1">Sulfotransferase</fullName>
        <ecNumber evidence="1">2.8.2.-</ecNumber>
    </submittedName>
</protein>
<accession>A0ABV1P1Y5</accession>
<name>A0ABV1P1Y5_9ACTN</name>
<keyword evidence="2" id="KW-1185">Reference proteome</keyword>
<dbReference type="Proteomes" id="UP001482520">
    <property type="component" value="Unassembled WGS sequence"/>
</dbReference>
<gene>
    <name evidence="1" type="ORF">V6R90_15975</name>
</gene>
<dbReference type="GO" id="GO:0016740">
    <property type="term" value="F:transferase activity"/>
    <property type="evidence" value="ECO:0007669"/>
    <property type="project" value="UniProtKB-KW"/>
</dbReference>
<dbReference type="EC" id="2.8.2.-" evidence="1"/>
<dbReference type="EMBL" id="JBEGDP010000021">
    <property type="protein sequence ID" value="MEQ7848781.1"/>
    <property type="molecule type" value="Genomic_DNA"/>
</dbReference>
<reference evidence="1 2" key="1">
    <citation type="submission" date="2024-02" db="EMBL/GenBank/DDBJ databases">
        <title>Full genome sequence of Nocardioides kribbensis.</title>
        <authorList>
            <person name="Poletto B.L."/>
            <person name="Silva G."/>
            <person name="Galante D."/>
            <person name="Campos K.R."/>
            <person name="Santos M.B.N."/>
            <person name="Sacchi C.T."/>
        </authorList>
    </citation>
    <scope>NUCLEOTIDE SEQUENCE [LARGE SCALE GENOMIC DNA]</scope>
    <source>
        <strain evidence="1 2">O4R</strain>
    </source>
</reference>
<dbReference type="InterPro" id="IPR027417">
    <property type="entry name" value="P-loop_NTPase"/>
</dbReference>
<dbReference type="Pfam" id="PF13469">
    <property type="entry name" value="Sulfotransfer_3"/>
    <property type="match status" value="1"/>
</dbReference>
<evidence type="ECO:0000313" key="2">
    <source>
        <dbReference type="Proteomes" id="UP001482520"/>
    </source>
</evidence>
<organism evidence="1 2">
    <name type="scientific">Nocardioides kribbensis</name>
    <dbReference type="NCBI Taxonomy" id="305517"/>
    <lineage>
        <taxon>Bacteria</taxon>
        <taxon>Bacillati</taxon>
        <taxon>Actinomycetota</taxon>
        <taxon>Actinomycetes</taxon>
        <taxon>Propionibacteriales</taxon>
        <taxon>Nocardioidaceae</taxon>
        <taxon>Nocardioides</taxon>
    </lineage>
</organism>
<dbReference type="RefSeq" id="WP_349805237.1">
    <property type="nucleotide sequence ID" value="NZ_JBEGDP010000021.1"/>
</dbReference>
<proteinExistence type="predicted"/>
<evidence type="ECO:0000313" key="1">
    <source>
        <dbReference type="EMBL" id="MEQ7848781.1"/>
    </source>
</evidence>
<keyword evidence="1" id="KW-0808">Transferase</keyword>